<protein>
    <submittedName>
        <fullName evidence="1">Uncharacterized protein</fullName>
    </submittedName>
</protein>
<reference evidence="1" key="1">
    <citation type="journal article" date="2021" name="PeerJ">
        <title>Extensive microbial diversity within the chicken gut microbiome revealed by metagenomics and culture.</title>
        <authorList>
            <person name="Gilroy R."/>
            <person name="Ravi A."/>
            <person name="Getino M."/>
            <person name="Pursley I."/>
            <person name="Horton D.L."/>
            <person name="Alikhan N.F."/>
            <person name="Baker D."/>
            <person name="Gharbi K."/>
            <person name="Hall N."/>
            <person name="Watson M."/>
            <person name="Adriaenssens E.M."/>
            <person name="Foster-Nyarko E."/>
            <person name="Jarju S."/>
            <person name="Secka A."/>
            <person name="Antonio M."/>
            <person name="Oren A."/>
            <person name="Chaudhuri R.R."/>
            <person name="La Ragione R."/>
            <person name="Hildebrand F."/>
            <person name="Pallen M.J."/>
        </authorList>
    </citation>
    <scope>NUCLEOTIDE SEQUENCE</scope>
    <source>
        <strain evidence="1">USAMLcec2-132</strain>
    </source>
</reference>
<dbReference type="EMBL" id="DWWS01000065">
    <property type="protein sequence ID" value="HJC25456.1"/>
    <property type="molecule type" value="Genomic_DNA"/>
</dbReference>
<evidence type="ECO:0000313" key="2">
    <source>
        <dbReference type="Proteomes" id="UP000823891"/>
    </source>
</evidence>
<reference evidence="1" key="2">
    <citation type="submission" date="2021-04" db="EMBL/GenBank/DDBJ databases">
        <authorList>
            <person name="Gilroy R."/>
        </authorList>
    </citation>
    <scope>NUCLEOTIDE SEQUENCE</scope>
    <source>
        <strain evidence="1">USAMLcec2-132</strain>
    </source>
</reference>
<evidence type="ECO:0000313" key="1">
    <source>
        <dbReference type="EMBL" id="HJC25456.1"/>
    </source>
</evidence>
<sequence>MQETIHMPLRDLFYISRLLEKYVDGESLYTSTLVRIPAPHFVVFYNGSTKAPEDITLKLSDAFAERKGKQQEKKGPELELKVRFLNINQGHNGELMKRCRTLREYSEFVARVRKYADAEGTIEKAVDRAVTECIAEGILADFLRDQRKEVIAVSIFEYNEEEELKKFGKAEYRSGKAEGKGESVILALEMKGSVPEVLKERIFEEKDVSLLEAWLRAAIEADTAEAFLEKTGLQGNVL</sequence>
<proteinExistence type="predicted"/>
<gene>
    <name evidence="1" type="ORF">H9761_17450</name>
</gene>
<accession>A0A9D2SSP1</accession>
<comment type="caution">
    <text evidence="1">The sequence shown here is derived from an EMBL/GenBank/DDBJ whole genome shotgun (WGS) entry which is preliminary data.</text>
</comment>
<organism evidence="1 2">
    <name type="scientific">Candidatus Eisenbergiella merdavium</name>
    <dbReference type="NCBI Taxonomy" id="2838551"/>
    <lineage>
        <taxon>Bacteria</taxon>
        <taxon>Bacillati</taxon>
        <taxon>Bacillota</taxon>
        <taxon>Clostridia</taxon>
        <taxon>Lachnospirales</taxon>
        <taxon>Lachnospiraceae</taxon>
        <taxon>Eisenbergiella</taxon>
    </lineage>
</organism>
<dbReference type="AlphaFoldDB" id="A0A9D2SSP1"/>
<name>A0A9D2SSP1_9FIRM</name>
<dbReference type="Proteomes" id="UP000823891">
    <property type="component" value="Unassembled WGS sequence"/>
</dbReference>